<reference evidence="4 5" key="1">
    <citation type="submission" date="2024-01" db="EMBL/GenBank/DDBJ databases">
        <title>Hyphobacterium bacterium isolated from marine sediment.</title>
        <authorList>
            <person name="Zhao S."/>
        </authorList>
    </citation>
    <scope>NUCLEOTIDE SEQUENCE [LARGE SCALE GENOMIC DNA]</scope>
    <source>
        <strain evidence="4 5">Y60-23</strain>
    </source>
</reference>
<evidence type="ECO:0000259" key="3">
    <source>
        <dbReference type="Pfam" id="PF05239"/>
    </source>
</evidence>
<feature type="region of interest" description="Disordered" evidence="1">
    <location>
        <begin position="316"/>
        <end position="347"/>
    </location>
</feature>
<name>A0ABU7M1K9_9PROT</name>
<evidence type="ECO:0000256" key="1">
    <source>
        <dbReference type="SAM" id="MobiDB-lite"/>
    </source>
</evidence>
<dbReference type="PANTHER" id="PTHR36505:SF1">
    <property type="entry name" value="BLR1072 PROTEIN"/>
    <property type="match status" value="1"/>
</dbReference>
<dbReference type="RefSeq" id="WP_330197291.1">
    <property type="nucleotide sequence ID" value="NZ_JAZDRO010000008.1"/>
</dbReference>
<dbReference type="SUPFAM" id="SSF50346">
    <property type="entry name" value="PRC-barrel domain"/>
    <property type="match status" value="2"/>
</dbReference>
<feature type="chain" id="PRO_5046041302" evidence="2">
    <location>
        <begin position="20"/>
        <end position="347"/>
    </location>
</feature>
<feature type="domain" description="PRC-barrel" evidence="3">
    <location>
        <begin position="236"/>
        <end position="293"/>
    </location>
</feature>
<accession>A0ABU7M1K9</accession>
<feature type="signal peptide" evidence="2">
    <location>
        <begin position="1"/>
        <end position="19"/>
    </location>
</feature>
<dbReference type="EMBL" id="JAZDRO010000008">
    <property type="protein sequence ID" value="MEE2567709.1"/>
    <property type="molecule type" value="Genomic_DNA"/>
</dbReference>
<comment type="caution">
    <text evidence="4">The sequence shown here is derived from an EMBL/GenBank/DDBJ whole genome shotgun (WGS) entry which is preliminary data.</text>
</comment>
<keyword evidence="2" id="KW-0732">Signal</keyword>
<dbReference type="Proteomes" id="UP001310692">
    <property type="component" value="Unassembled WGS sequence"/>
</dbReference>
<dbReference type="Gene3D" id="2.30.30.240">
    <property type="entry name" value="PRC-barrel domain"/>
    <property type="match status" value="2"/>
</dbReference>
<keyword evidence="5" id="KW-1185">Reference proteome</keyword>
<evidence type="ECO:0000313" key="5">
    <source>
        <dbReference type="Proteomes" id="UP001310692"/>
    </source>
</evidence>
<feature type="domain" description="PRC-barrel" evidence="3">
    <location>
        <begin position="53"/>
        <end position="108"/>
    </location>
</feature>
<gene>
    <name evidence="4" type="ORF">V0U35_13575</name>
</gene>
<sequence length="347" mass="37468">MKRFLIATTMLVAASSAWADDPVQTTDDETLGQALTDTYDNADLDRSPYTDDHAWIETSVYGSDGAELGEVERVRLSADGEVEAIVVEHGGTLDIGGREVLIEAGDYMVATVEGENRLELTYSLAEFEALPDFNEDAASEYPLSDDDYNDDEMDDEIETGMTDKPETGDVAMTAVEFEPDAETGVVADSRIVEVDHSGDLAMTDGAGMSDGSDLGDSITETVDNADLDRSPYTDDHAWIETSVYGADGSDLGEVERVRLTAEGEVEAIVVEHGGTLDIGGREVLIEAGDYMVAEVDGETRLELGYTLAEFEALPDFNEDAASEYPLSDDDYNDDETDEETETDNSGS</sequence>
<dbReference type="Pfam" id="PF05239">
    <property type="entry name" value="PRC"/>
    <property type="match status" value="2"/>
</dbReference>
<organism evidence="4 5">
    <name type="scientific">Hyphobacterium marinum</name>
    <dbReference type="NCBI Taxonomy" id="3116574"/>
    <lineage>
        <taxon>Bacteria</taxon>
        <taxon>Pseudomonadati</taxon>
        <taxon>Pseudomonadota</taxon>
        <taxon>Alphaproteobacteria</taxon>
        <taxon>Maricaulales</taxon>
        <taxon>Maricaulaceae</taxon>
        <taxon>Hyphobacterium</taxon>
    </lineage>
</organism>
<dbReference type="InterPro" id="IPR011033">
    <property type="entry name" value="PRC_barrel-like_sf"/>
</dbReference>
<evidence type="ECO:0000256" key="2">
    <source>
        <dbReference type="SAM" id="SignalP"/>
    </source>
</evidence>
<evidence type="ECO:0000313" key="4">
    <source>
        <dbReference type="EMBL" id="MEE2567709.1"/>
    </source>
</evidence>
<dbReference type="PANTHER" id="PTHR36505">
    <property type="entry name" value="BLR1072 PROTEIN"/>
    <property type="match status" value="1"/>
</dbReference>
<dbReference type="InterPro" id="IPR027275">
    <property type="entry name" value="PRC-brl_dom"/>
</dbReference>
<proteinExistence type="predicted"/>
<protein>
    <submittedName>
        <fullName evidence="4">PRC-barrel domain-containing protein</fullName>
    </submittedName>
</protein>